<evidence type="ECO:0000256" key="7">
    <source>
        <dbReference type="ARBA" id="ARBA00022857"/>
    </source>
</evidence>
<dbReference type="InterPro" id="IPR036291">
    <property type="entry name" value="NAD(P)-bd_dom_sf"/>
</dbReference>
<name>A0A3N4HVH3_ASCIM</name>
<keyword evidence="5 11" id="KW-0479">Metal-binding</keyword>
<evidence type="ECO:0000256" key="10">
    <source>
        <dbReference type="ARBA" id="ARBA00050997"/>
    </source>
</evidence>
<dbReference type="GO" id="GO:0008106">
    <property type="term" value="F:alcohol dehydrogenase (NADP+) activity"/>
    <property type="evidence" value="ECO:0007669"/>
    <property type="project" value="UniProtKB-EC"/>
</dbReference>
<sequence length="360" mass="39036">MSVPEKFKGFFVEDSEHWSDFKLKEHTPKPFGPHDVDIKIHACGVCGSDVHCISGGWGQQNFPLCVGHEIIGTAVRVGEKVTLIKEGQRVGVGAQIGSCMECKQCKNGNENYCSKWIDTYGAKYEDGTVSQGGYGSWIRAHEYFTFPIPDGLETENVAPMLCAGITVYSPLVRNGAGPGKKVGVVGLGGLGHYAVMLSKALGAETWVISRSDKKKEDAFALGADGYIATASGPDWDKDHKLSFDIIINTANSSEGFDYAKYLGLMDVHGRWISVGLPEGEATAVSNFTLLTNGVLMGGSHLGNRQEMLDMLDLAAKKGIKGWTQSIKISEEGCKEAVTKLRKGDVRYRYVLTGHDEVFGK</sequence>
<dbReference type="Pfam" id="PF08240">
    <property type="entry name" value="ADH_N"/>
    <property type="match status" value="1"/>
</dbReference>
<keyword evidence="7" id="KW-0521">NADP</keyword>
<dbReference type="InterPro" id="IPR011032">
    <property type="entry name" value="GroES-like_sf"/>
</dbReference>
<dbReference type="Gene3D" id="3.40.50.720">
    <property type="entry name" value="NAD(P)-binding Rossmann-like Domain"/>
    <property type="match status" value="1"/>
</dbReference>
<comment type="cofactor">
    <cofactor evidence="1 11">
        <name>Zn(2+)</name>
        <dbReference type="ChEBI" id="CHEBI:29105"/>
    </cofactor>
</comment>
<evidence type="ECO:0000256" key="1">
    <source>
        <dbReference type="ARBA" id="ARBA00001947"/>
    </source>
</evidence>
<keyword evidence="4" id="KW-0597">Phosphoprotein</keyword>
<dbReference type="SUPFAM" id="SSF51735">
    <property type="entry name" value="NAD(P)-binding Rossmann-fold domains"/>
    <property type="match status" value="1"/>
</dbReference>
<dbReference type="OrthoDB" id="1879366at2759"/>
<proteinExistence type="inferred from homology"/>
<dbReference type="Proteomes" id="UP000275078">
    <property type="component" value="Unassembled WGS sequence"/>
</dbReference>
<evidence type="ECO:0000256" key="6">
    <source>
        <dbReference type="ARBA" id="ARBA00022833"/>
    </source>
</evidence>
<feature type="domain" description="Alcohol dehydrogenase-like C-terminal" evidence="12">
    <location>
        <begin position="189"/>
        <end position="315"/>
    </location>
</feature>
<keyword evidence="6 11" id="KW-0862">Zinc</keyword>
<comment type="catalytic activity">
    <reaction evidence="10">
        <text>a primary alcohol + NADP(+) = an aldehyde + NADPH + H(+)</text>
        <dbReference type="Rhea" id="RHEA:15937"/>
        <dbReference type="ChEBI" id="CHEBI:15378"/>
        <dbReference type="ChEBI" id="CHEBI:15734"/>
        <dbReference type="ChEBI" id="CHEBI:17478"/>
        <dbReference type="ChEBI" id="CHEBI:57783"/>
        <dbReference type="ChEBI" id="CHEBI:58349"/>
        <dbReference type="EC" id="1.1.1.2"/>
    </reaction>
    <physiologicalReaction direction="left-to-right" evidence="10">
        <dbReference type="Rhea" id="RHEA:15938"/>
    </physiologicalReaction>
    <physiologicalReaction direction="right-to-left" evidence="10">
        <dbReference type="Rhea" id="RHEA:15939"/>
    </physiologicalReaction>
</comment>
<dbReference type="GO" id="GO:0008270">
    <property type="term" value="F:zinc ion binding"/>
    <property type="evidence" value="ECO:0007669"/>
    <property type="project" value="InterPro"/>
</dbReference>
<reference evidence="14 15" key="1">
    <citation type="journal article" date="2018" name="Nat. Ecol. Evol.">
        <title>Pezizomycetes genomes reveal the molecular basis of ectomycorrhizal truffle lifestyle.</title>
        <authorList>
            <person name="Murat C."/>
            <person name="Payen T."/>
            <person name="Noel B."/>
            <person name="Kuo A."/>
            <person name="Morin E."/>
            <person name="Chen J."/>
            <person name="Kohler A."/>
            <person name="Krizsan K."/>
            <person name="Balestrini R."/>
            <person name="Da Silva C."/>
            <person name="Montanini B."/>
            <person name="Hainaut M."/>
            <person name="Levati E."/>
            <person name="Barry K.W."/>
            <person name="Belfiori B."/>
            <person name="Cichocki N."/>
            <person name="Clum A."/>
            <person name="Dockter R.B."/>
            <person name="Fauchery L."/>
            <person name="Guy J."/>
            <person name="Iotti M."/>
            <person name="Le Tacon F."/>
            <person name="Lindquist E.A."/>
            <person name="Lipzen A."/>
            <person name="Malagnac F."/>
            <person name="Mello A."/>
            <person name="Molinier V."/>
            <person name="Miyauchi S."/>
            <person name="Poulain J."/>
            <person name="Riccioni C."/>
            <person name="Rubini A."/>
            <person name="Sitrit Y."/>
            <person name="Splivallo R."/>
            <person name="Traeger S."/>
            <person name="Wang M."/>
            <person name="Zifcakova L."/>
            <person name="Wipf D."/>
            <person name="Zambonelli A."/>
            <person name="Paolocci F."/>
            <person name="Nowrousian M."/>
            <person name="Ottonello S."/>
            <person name="Baldrian P."/>
            <person name="Spatafora J.W."/>
            <person name="Henrissat B."/>
            <person name="Nagy L.G."/>
            <person name="Aury J.M."/>
            <person name="Wincker P."/>
            <person name="Grigoriev I.V."/>
            <person name="Bonfante P."/>
            <person name="Martin F.M."/>
        </authorList>
    </citation>
    <scope>NUCLEOTIDE SEQUENCE [LARGE SCALE GENOMIC DNA]</scope>
    <source>
        <strain evidence="14 15">RN42</strain>
    </source>
</reference>
<organism evidence="14 15">
    <name type="scientific">Ascobolus immersus RN42</name>
    <dbReference type="NCBI Taxonomy" id="1160509"/>
    <lineage>
        <taxon>Eukaryota</taxon>
        <taxon>Fungi</taxon>
        <taxon>Dikarya</taxon>
        <taxon>Ascomycota</taxon>
        <taxon>Pezizomycotina</taxon>
        <taxon>Pezizomycetes</taxon>
        <taxon>Pezizales</taxon>
        <taxon>Ascobolaceae</taxon>
        <taxon>Ascobolus</taxon>
    </lineage>
</organism>
<dbReference type="InterPro" id="IPR013149">
    <property type="entry name" value="ADH-like_C"/>
</dbReference>
<evidence type="ECO:0000256" key="4">
    <source>
        <dbReference type="ARBA" id="ARBA00022553"/>
    </source>
</evidence>
<dbReference type="EC" id="1.1.1.2" evidence="9"/>
<dbReference type="AlphaFoldDB" id="A0A3N4HVH3"/>
<comment type="subunit">
    <text evidence="3">Homodimer.</text>
</comment>
<evidence type="ECO:0000256" key="8">
    <source>
        <dbReference type="ARBA" id="ARBA00023002"/>
    </source>
</evidence>
<evidence type="ECO:0000256" key="3">
    <source>
        <dbReference type="ARBA" id="ARBA00011738"/>
    </source>
</evidence>
<dbReference type="InterPro" id="IPR002328">
    <property type="entry name" value="ADH_Zn_CS"/>
</dbReference>
<dbReference type="PROSITE" id="PS00059">
    <property type="entry name" value="ADH_ZINC"/>
    <property type="match status" value="1"/>
</dbReference>
<evidence type="ECO:0000313" key="15">
    <source>
        <dbReference type="Proteomes" id="UP000275078"/>
    </source>
</evidence>
<evidence type="ECO:0000256" key="11">
    <source>
        <dbReference type="RuleBase" id="RU361277"/>
    </source>
</evidence>
<dbReference type="GO" id="GO:0006066">
    <property type="term" value="P:alcohol metabolic process"/>
    <property type="evidence" value="ECO:0007669"/>
    <property type="project" value="UniProtKB-ARBA"/>
</dbReference>
<evidence type="ECO:0000256" key="9">
    <source>
        <dbReference type="ARBA" id="ARBA00024074"/>
    </source>
</evidence>
<dbReference type="FunFam" id="3.40.50.720:FF:000158">
    <property type="entry name" value="Zinc-binding alcohol dehydrogenase"/>
    <property type="match status" value="1"/>
</dbReference>
<dbReference type="PANTHER" id="PTHR42683">
    <property type="entry name" value="ALDEHYDE REDUCTASE"/>
    <property type="match status" value="1"/>
</dbReference>
<accession>A0A3N4HVH3</accession>
<dbReference type="Pfam" id="PF00107">
    <property type="entry name" value="ADH_zinc_N"/>
    <property type="match status" value="1"/>
</dbReference>
<evidence type="ECO:0000256" key="2">
    <source>
        <dbReference type="ARBA" id="ARBA00008072"/>
    </source>
</evidence>
<keyword evidence="8" id="KW-0560">Oxidoreductase</keyword>
<gene>
    <name evidence="14" type="ORF">BJ508DRAFT_319166</name>
</gene>
<evidence type="ECO:0000313" key="14">
    <source>
        <dbReference type="EMBL" id="RPA77076.1"/>
    </source>
</evidence>
<keyword evidence="15" id="KW-1185">Reference proteome</keyword>
<dbReference type="InterPro" id="IPR013154">
    <property type="entry name" value="ADH-like_N"/>
</dbReference>
<dbReference type="Gene3D" id="3.90.180.10">
    <property type="entry name" value="Medium-chain alcohol dehydrogenases, catalytic domain"/>
    <property type="match status" value="1"/>
</dbReference>
<dbReference type="InterPro" id="IPR047109">
    <property type="entry name" value="CAD-like"/>
</dbReference>
<protein>
    <recommendedName>
        <fullName evidence="9">alcohol dehydrogenase (NADP(+))</fullName>
        <ecNumber evidence="9">1.1.1.2</ecNumber>
    </recommendedName>
</protein>
<feature type="domain" description="Alcohol dehydrogenase-like N-terminal" evidence="13">
    <location>
        <begin position="32"/>
        <end position="150"/>
    </location>
</feature>
<dbReference type="STRING" id="1160509.A0A3N4HVH3"/>
<comment type="similarity">
    <text evidence="2 11">Belongs to the zinc-containing alcohol dehydrogenase family.</text>
</comment>
<evidence type="ECO:0000259" key="12">
    <source>
        <dbReference type="Pfam" id="PF00107"/>
    </source>
</evidence>
<evidence type="ECO:0000259" key="13">
    <source>
        <dbReference type="Pfam" id="PF08240"/>
    </source>
</evidence>
<dbReference type="SUPFAM" id="SSF50129">
    <property type="entry name" value="GroES-like"/>
    <property type="match status" value="1"/>
</dbReference>
<dbReference type="CDD" id="cd05283">
    <property type="entry name" value="CAD1"/>
    <property type="match status" value="1"/>
</dbReference>
<dbReference type="EMBL" id="ML119732">
    <property type="protein sequence ID" value="RPA77076.1"/>
    <property type="molecule type" value="Genomic_DNA"/>
</dbReference>
<evidence type="ECO:0000256" key="5">
    <source>
        <dbReference type="ARBA" id="ARBA00022723"/>
    </source>
</evidence>